<evidence type="ECO:0000313" key="9">
    <source>
        <dbReference type="Proteomes" id="UP000030466"/>
    </source>
</evidence>
<keyword evidence="4" id="KW-0560">Oxidoreductase</keyword>
<keyword evidence="9" id="KW-1185">Reference proteome</keyword>
<evidence type="ECO:0000256" key="1">
    <source>
        <dbReference type="ARBA" id="ARBA00005272"/>
    </source>
</evidence>
<dbReference type="Pfam" id="PF07992">
    <property type="entry name" value="Pyr_redox_2"/>
    <property type="match status" value="1"/>
</dbReference>
<evidence type="ECO:0000256" key="4">
    <source>
        <dbReference type="ARBA" id="ARBA00023002"/>
    </source>
</evidence>
<feature type="region of interest" description="Disordered" evidence="6">
    <location>
        <begin position="444"/>
        <end position="469"/>
    </location>
</feature>
<name>A0A0A6VRY3_KOCRO</name>
<comment type="caution">
    <text evidence="8">The sequence shown here is derived from an EMBL/GenBank/DDBJ whole genome shotgun (WGS) entry which is preliminary data.</text>
</comment>
<dbReference type="InterPro" id="IPR045024">
    <property type="entry name" value="NDH-2"/>
</dbReference>
<dbReference type="Proteomes" id="UP000030466">
    <property type="component" value="Unassembled WGS sequence"/>
</dbReference>
<dbReference type="AlphaFoldDB" id="A0A0A6VRY3"/>
<protein>
    <submittedName>
        <fullName evidence="8">NADH dehydrogenase</fullName>
    </submittedName>
</protein>
<dbReference type="PANTHER" id="PTHR43706:SF45">
    <property type="entry name" value="NADH DEHYDROGENASE-LIKE PROTEIN RV1812C"/>
    <property type="match status" value="1"/>
</dbReference>
<reference evidence="8 9" key="1">
    <citation type="journal article" date="2003" name="Int. J. Syst. Evol. Microbiol.">
        <title>Kocuria polaris sp. nov., an orange-pigmented psychrophilic bacterium isolated from an Antarctic cyanobacterial mat sample.</title>
        <authorList>
            <person name="Reddy G.S."/>
            <person name="Prakash J.S."/>
            <person name="Prabahar V."/>
            <person name="Matsumoto G.I."/>
            <person name="Stackebrandt E."/>
            <person name="Shivaji S."/>
        </authorList>
    </citation>
    <scope>NUCLEOTIDE SEQUENCE [LARGE SCALE GENOMIC DNA]</scope>
    <source>
        <strain evidence="8 9">CMS 76or</strain>
    </source>
</reference>
<dbReference type="Gene3D" id="3.50.50.100">
    <property type="match status" value="1"/>
</dbReference>
<evidence type="ECO:0000313" key="8">
    <source>
        <dbReference type="EMBL" id="KHD97386.1"/>
    </source>
</evidence>
<keyword evidence="3" id="KW-0274">FAD</keyword>
<evidence type="ECO:0000256" key="3">
    <source>
        <dbReference type="ARBA" id="ARBA00022827"/>
    </source>
</evidence>
<dbReference type="PANTHER" id="PTHR43706">
    <property type="entry name" value="NADH DEHYDROGENASE"/>
    <property type="match status" value="1"/>
</dbReference>
<evidence type="ECO:0000256" key="6">
    <source>
        <dbReference type="SAM" id="MobiDB-lite"/>
    </source>
</evidence>
<evidence type="ECO:0000259" key="7">
    <source>
        <dbReference type="Pfam" id="PF07992"/>
    </source>
</evidence>
<proteinExistence type="inferred from homology"/>
<gene>
    <name evidence="8" type="ORF">GY22_10360</name>
</gene>
<accession>A0A0A6VRY3</accession>
<organism evidence="8 9">
    <name type="scientific">Kocuria rosea subsp. polaris</name>
    <dbReference type="NCBI Taxonomy" id="136273"/>
    <lineage>
        <taxon>Bacteria</taxon>
        <taxon>Bacillati</taxon>
        <taxon>Actinomycetota</taxon>
        <taxon>Actinomycetes</taxon>
        <taxon>Micrococcales</taxon>
        <taxon>Micrococcaceae</taxon>
        <taxon>Kocuria</taxon>
    </lineage>
</organism>
<dbReference type="GO" id="GO:0003954">
    <property type="term" value="F:NADH dehydrogenase activity"/>
    <property type="evidence" value="ECO:0007669"/>
    <property type="project" value="InterPro"/>
</dbReference>
<comment type="similarity">
    <text evidence="1">Belongs to the NADH dehydrogenase family.</text>
</comment>
<dbReference type="PRINTS" id="PR00368">
    <property type="entry name" value="FADPNR"/>
</dbReference>
<dbReference type="SUPFAM" id="SSF51905">
    <property type="entry name" value="FAD/NAD(P)-binding domain"/>
    <property type="match status" value="2"/>
</dbReference>
<feature type="domain" description="FAD/NAD(P)-binding" evidence="7">
    <location>
        <begin position="12"/>
        <end position="348"/>
    </location>
</feature>
<evidence type="ECO:0000256" key="5">
    <source>
        <dbReference type="ARBA" id="ARBA00023027"/>
    </source>
</evidence>
<keyword evidence="2" id="KW-0285">Flavoprotein</keyword>
<dbReference type="InterPro" id="IPR023753">
    <property type="entry name" value="FAD/NAD-binding_dom"/>
</dbReference>
<dbReference type="RefSeq" id="WP_035927034.1">
    <property type="nucleotide sequence ID" value="NZ_JSUH01000008.1"/>
</dbReference>
<keyword evidence="5" id="KW-0520">NAD</keyword>
<evidence type="ECO:0000256" key="2">
    <source>
        <dbReference type="ARBA" id="ARBA00022630"/>
    </source>
</evidence>
<dbReference type="InterPro" id="IPR036188">
    <property type="entry name" value="FAD/NAD-bd_sf"/>
</dbReference>
<dbReference type="EMBL" id="JSUH01000008">
    <property type="protein sequence ID" value="KHD97386.1"/>
    <property type="molecule type" value="Genomic_DNA"/>
</dbReference>
<dbReference type="OrthoDB" id="9781621at2"/>
<sequence length="469" mass="50555">MSFTQLAKDRPRLLIVGGGYVGFTVAQELQKRIKDSGGVVTVVDPNPYMMYLPFLPEVAGGNVSARSAVVPHRQHLKDCEIVTGHVLGVDHANRTATVKGIDEGETFELTYDEVVIAGGSVTRAFPIEGLAENGIGLKTIEEAVAVRNWVLERIEVASLTTDEEAKRRALTFVVVGGGYAGTETIAEIEDMARSAVERNERLTVSDLRFVLIEAMGRIMPEVSEERAEKVVAHLRSRGIEVLLNTSLASAVDKHLKLVNMQDKSPAGEFGTDTLIWTAGVQANPLVKSTDFPLDERGRVRAGADLRITGDDGPLEGAWAAGDVSAVPDLTGGGVGGFCVPNAQHAVRQAHTMAKNIMAARAGKPLEDYYHENLGAVAGLGLYKGVASIKGLPGLPAKGLEFSGVAAWAMHRLYHGYAIPTVDRKARVFTEWALNFMFGRDTTTLRHERDPRTRFQTAAGKAPAPRKANL</sequence>